<organism evidence="1 2">
    <name type="scientific">Lithospermum erythrorhizon</name>
    <name type="common">Purple gromwell</name>
    <name type="synonym">Lithospermum officinale var. erythrorhizon</name>
    <dbReference type="NCBI Taxonomy" id="34254"/>
    <lineage>
        <taxon>Eukaryota</taxon>
        <taxon>Viridiplantae</taxon>
        <taxon>Streptophyta</taxon>
        <taxon>Embryophyta</taxon>
        <taxon>Tracheophyta</taxon>
        <taxon>Spermatophyta</taxon>
        <taxon>Magnoliopsida</taxon>
        <taxon>eudicotyledons</taxon>
        <taxon>Gunneridae</taxon>
        <taxon>Pentapetalae</taxon>
        <taxon>asterids</taxon>
        <taxon>lamiids</taxon>
        <taxon>Boraginales</taxon>
        <taxon>Boraginaceae</taxon>
        <taxon>Boraginoideae</taxon>
        <taxon>Lithospermeae</taxon>
        <taxon>Lithospermum</taxon>
    </lineage>
</organism>
<protein>
    <submittedName>
        <fullName evidence="1">Uncharacterized protein</fullName>
    </submittedName>
</protein>
<reference evidence="1 2" key="1">
    <citation type="submission" date="2024-01" db="EMBL/GenBank/DDBJ databases">
        <title>The complete chloroplast genome sequence of Lithospermum erythrorhizon: insights into the phylogenetic relationship among Boraginaceae species and the maternal lineages of purple gromwells.</title>
        <authorList>
            <person name="Okada T."/>
            <person name="Watanabe K."/>
        </authorList>
    </citation>
    <scope>NUCLEOTIDE SEQUENCE [LARGE SCALE GENOMIC DNA]</scope>
</reference>
<gene>
    <name evidence="1" type="ORF">LIER_07654</name>
</gene>
<accession>A0AAV3PCV5</accession>
<dbReference type="Gene3D" id="3.80.10.10">
    <property type="entry name" value="Ribonuclease Inhibitor"/>
    <property type="match status" value="1"/>
</dbReference>
<dbReference type="AlphaFoldDB" id="A0AAV3PCV5"/>
<comment type="caution">
    <text evidence="1">The sequence shown here is derived from an EMBL/GenBank/DDBJ whole genome shotgun (WGS) entry which is preliminary data.</text>
</comment>
<evidence type="ECO:0000313" key="1">
    <source>
        <dbReference type="EMBL" id="GAA0148130.1"/>
    </source>
</evidence>
<keyword evidence="2" id="KW-1185">Reference proteome</keyword>
<dbReference type="Proteomes" id="UP001454036">
    <property type="component" value="Unassembled WGS sequence"/>
</dbReference>
<name>A0AAV3PCV5_LITER</name>
<dbReference type="PANTHER" id="PTHR15140">
    <property type="entry name" value="TUBULIN-SPECIFIC CHAPERONE E"/>
    <property type="match status" value="1"/>
</dbReference>
<dbReference type="InterPro" id="IPR032675">
    <property type="entry name" value="LRR_dom_sf"/>
</dbReference>
<sequence>MHLAASRSLAGSELFFGVSSDVVPDILLFYFDFKLLRVLDMMSWRFDHFPVEQIVKLLLLRYLPSTLFKLPKLQTLFINGPWLENRKIPELPYGFWKCINMRHLQFHVATKFFTNKILTLTPNITKLGVCETYKDFAVVGLWDDFFQNLVLLEYIQTLKMSCFGQNRPLPLPSPNAFPHSLKNLTLRQSFLPWEAMKLIGDLPNVEVLKLRNYAFQGPEWETVEGGFQRKRYV</sequence>
<dbReference type="EMBL" id="BAABME010001188">
    <property type="protein sequence ID" value="GAA0148130.1"/>
    <property type="molecule type" value="Genomic_DNA"/>
</dbReference>
<proteinExistence type="predicted"/>
<dbReference type="SUPFAM" id="SSF52047">
    <property type="entry name" value="RNI-like"/>
    <property type="match status" value="1"/>
</dbReference>
<dbReference type="PANTHER" id="PTHR15140:SF37">
    <property type="entry name" value="UBIQUITIN-LIKE DOMAIN-CONTAINING PROTEIN"/>
    <property type="match status" value="1"/>
</dbReference>
<evidence type="ECO:0000313" key="2">
    <source>
        <dbReference type="Proteomes" id="UP001454036"/>
    </source>
</evidence>